<evidence type="ECO:0000313" key="2">
    <source>
        <dbReference type="Proteomes" id="UP000063429"/>
    </source>
</evidence>
<dbReference type="PANTHER" id="PTHR42782:SF4">
    <property type="entry name" value="DUF455 DOMAIN-CONTAINING PROTEIN"/>
    <property type="match status" value="1"/>
</dbReference>
<accession>A0ABM5V228</accession>
<evidence type="ECO:0008006" key="3">
    <source>
        <dbReference type="Google" id="ProtNLM"/>
    </source>
</evidence>
<dbReference type="SUPFAM" id="SSF47240">
    <property type="entry name" value="Ferritin-like"/>
    <property type="match status" value="1"/>
</dbReference>
<dbReference type="InterPro" id="IPR011197">
    <property type="entry name" value="UCP012318"/>
</dbReference>
<protein>
    <recommendedName>
        <fullName evidence="3">Ferritin-like domain-containing protein</fullName>
    </recommendedName>
</protein>
<keyword evidence="2" id="KW-1185">Reference proteome</keyword>
<dbReference type="PIRSF" id="PIRSF012318">
    <property type="entry name" value="UCP012318"/>
    <property type="match status" value="1"/>
</dbReference>
<sequence length="280" mass="30810">MIVNPSPPPDFPENKFSAGTELRRAALHWLVHTGGAAKAAGVRVMSQAWHAGTLMLDRDATLFADAAVPGRPAHPELVSPLLVKSRSMRTEEGRAAMIHALAHIEFNAINLALDVIWRFPGMPEAFYADWLKVADEEAYHFSLLESHLQVLGCAYGDFTAHNSLWDMAEKTKDDILARIALVPRTMEARGLDAAPPVRNKLAQAGDHAAAAILDIIMRDEIGHVAIGNRWYGWLCEQRGLDPIATFARLTVEFKAPVMRGPFNMEARRAAGFTEAELALM</sequence>
<name>A0ABM5V228_9BURK</name>
<dbReference type="InterPro" id="IPR007402">
    <property type="entry name" value="DUF455"/>
</dbReference>
<dbReference type="InterPro" id="IPR009078">
    <property type="entry name" value="Ferritin-like_SF"/>
</dbReference>
<dbReference type="Pfam" id="PF04305">
    <property type="entry name" value="DUF455"/>
    <property type="match status" value="1"/>
</dbReference>
<dbReference type="PANTHER" id="PTHR42782">
    <property type="entry name" value="SI:CH73-314G15.3"/>
    <property type="match status" value="1"/>
</dbReference>
<dbReference type="Proteomes" id="UP000063429">
    <property type="component" value="Chromosome"/>
</dbReference>
<dbReference type="RefSeq" id="WP_053198374.1">
    <property type="nucleotide sequence ID" value="NZ_CP011409.1"/>
</dbReference>
<reference evidence="2" key="1">
    <citation type="journal article" date="2015" name="Genome Announc.">
        <title>Complete Genome Sequence of Herbaspirillum hiltneri N3 (DSM 17495), Isolated from Surface-Sterilized Wheat Roots.</title>
        <authorList>
            <person name="Guizelini D."/>
            <person name="Saizaki P.M."/>
            <person name="Coimbra N.A."/>
            <person name="Weiss V.A."/>
            <person name="Faoro H."/>
            <person name="Sfeir M.Z."/>
            <person name="Baura V.A."/>
            <person name="Monteiro R.A."/>
            <person name="Chubatsu L.S."/>
            <person name="Souza E.M."/>
            <person name="Cruz L.M."/>
            <person name="Pedrosa F.O."/>
            <person name="Raittz R.T."/>
            <person name="Marchaukoski J.N."/>
            <person name="Steffens M.B."/>
        </authorList>
    </citation>
    <scope>NUCLEOTIDE SEQUENCE [LARGE SCALE GENOMIC DNA]</scope>
    <source>
        <strain evidence="2">N3</strain>
    </source>
</reference>
<organism evidence="1 2">
    <name type="scientific">Herbaspirillum hiltneri N3</name>
    <dbReference type="NCBI Taxonomy" id="1262470"/>
    <lineage>
        <taxon>Bacteria</taxon>
        <taxon>Pseudomonadati</taxon>
        <taxon>Pseudomonadota</taxon>
        <taxon>Betaproteobacteria</taxon>
        <taxon>Burkholderiales</taxon>
        <taxon>Oxalobacteraceae</taxon>
        <taxon>Herbaspirillum</taxon>
    </lineage>
</organism>
<dbReference type="CDD" id="cd00657">
    <property type="entry name" value="Ferritin_like"/>
    <property type="match status" value="1"/>
</dbReference>
<evidence type="ECO:0000313" key="1">
    <source>
        <dbReference type="EMBL" id="AKZ63631.1"/>
    </source>
</evidence>
<gene>
    <name evidence="1" type="ORF">F506_14000</name>
</gene>
<proteinExistence type="predicted"/>
<dbReference type="EMBL" id="CP011409">
    <property type="protein sequence ID" value="AKZ63631.1"/>
    <property type="molecule type" value="Genomic_DNA"/>
</dbReference>